<keyword evidence="2" id="KW-0540">Nuclease</keyword>
<dbReference type="AlphaFoldDB" id="A0AA96WSJ8"/>
<evidence type="ECO:0000313" key="2">
    <source>
        <dbReference type="EMBL" id="WNZ22017.1"/>
    </source>
</evidence>
<dbReference type="Pfam" id="PF05685">
    <property type="entry name" value="Uma2"/>
    <property type="match status" value="1"/>
</dbReference>
<accession>A0AA96WSJ8</accession>
<dbReference type="PANTHER" id="PTHR35400:SF3">
    <property type="entry name" value="SLL1072 PROTEIN"/>
    <property type="match status" value="1"/>
</dbReference>
<keyword evidence="2" id="KW-0378">Hydrolase</keyword>
<dbReference type="InterPro" id="IPR012296">
    <property type="entry name" value="Nuclease_put_TT1808"/>
</dbReference>
<dbReference type="GO" id="GO:0004519">
    <property type="term" value="F:endonuclease activity"/>
    <property type="evidence" value="ECO:0007669"/>
    <property type="project" value="UniProtKB-KW"/>
</dbReference>
<dbReference type="Gene3D" id="3.90.1570.10">
    <property type="entry name" value="tt1808, chain A"/>
    <property type="match status" value="1"/>
</dbReference>
<dbReference type="CDD" id="cd06260">
    <property type="entry name" value="DUF820-like"/>
    <property type="match status" value="1"/>
</dbReference>
<dbReference type="PANTHER" id="PTHR35400">
    <property type="entry name" value="SLR1083 PROTEIN"/>
    <property type="match status" value="1"/>
</dbReference>
<proteinExistence type="predicted"/>
<dbReference type="EMBL" id="CP053586">
    <property type="protein sequence ID" value="WNZ22017.1"/>
    <property type="molecule type" value="Genomic_DNA"/>
</dbReference>
<dbReference type="InterPro" id="IPR011335">
    <property type="entry name" value="Restrct_endonuc-II-like"/>
</dbReference>
<organism evidence="2">
    <name type="scientific">Leptolyngbya sp. NK1-12</name>
    <dbReference type="NCBI Taxonomy" id="2547451"/>
    <lineage>
        <taxon>Bacteria</taxon>
        <taxon>Bacillati</taxon>
        <taxon>Cyanobacteriota</taxon>
        <taxon>Cyanophyceae</taxon>
        <taxon>Leptolyngbyales</taxon>
        <taxon>Leptolyngbyaceae</taxon>
        <taxon>Leptolyngbya group</taxon>
        <taxon>Leptolyngbya</taxon>
    </lineage>
</organism>
<sequence>MNPISIADIPPLESGDHLTSEEFERRYQAMPDLKKAELIEGVVYVPAALRFRSHGKPHGHIMTWLGTYEAVTPGVEIGDNPTVRLDPFNTPQPDAVLLISENAGGQARISADDYIEGAPELVIEVAASSSAIDLYEKKRAYCRNHVQEYLVWQVLDQKFDWFLLHGDDYASLEPDADEILKSATFPGLWLASAALLSGDMAHVLAVLQQGLHSPEHTDFVKRLQQI</sequence>
<feature type="domain" description="Putative restriction endonuclease" evidence="1">
    <location>
        <begin position="21"/>
        <end position="191"/>
    </location>
</feature>
<evidence type="ECO:0000259" key="1">
    <source>
        <dbReference type="Pfam" id="PF05685"/>
    </source>
</evidence>
<dbReference type="InterPro" id="IPR008538">
    <property type="entry name" value="Uma2"/>
</dbReference>
<reference evidence="2" key="1">
    <citation type="submission" date="2020-05" db="EMBL/GenBank/DDBJ databases">
        <authorList>
            <person name="Zhu T."/>
            <person name="Keshari N."/>
            <person name="Lu X."/>
        </authorList>
    </citation>
    <scope>NUCLEOTIDE SEQUENCE</scope>
    <source>
        <strain evidence="2">NK1-12</strain>
    </source>
</reference>
<name>A0AA96WSJ8_9CYAN</name>
<keyword evidence="2" id="KW-0255">Endonuclease</keyword>
<dbReference type="RefSeq" id="WP_316433386.1">
    <property type="nucleotide sequence ID" value="NZ_CP053586.1"/>
</dbReference>
<dbReference type="SUPFAM" id="SSF52980">
    <property type="entry name" value="Restriction endonuclease-like"/>
    <property type="match status" value="1"/>
</dbReference>
<gene>
    <name evidence="2" type="ORF">HJG54_03480</name>
</gene>
<protein>
    <submittedName>
        <fullName evidence="2">Uma2 family endonuclease</fullName>
    </submittedName>
</protein>